<name>R7GT55_9BACT</name>
<dbReference type="AlphaFoldDB" id="R7GT55"/>
<evidence type="ECO:0000313" key="3">
    <source>
        <dbReference type="Proteomes" id="UP000018072"/>
    </source>
</evidence>
<dbReference type="EMBL" id="CBIT010000031">
    <property type="protein sequence ID" value="CDE30236.1"/>
    <property type="molecule type" value="Genomic_DNA"/>
</dbReference>
<protein>
    <recommendedName>
        <fullName evidence="1">BIG2 domain-containing protein</fullName>
    </recommendedName>
</protein>
<feature type="domain" description="BIG2" evidence="1">
    <location>
        <begin position="524"/>
        <end position="601"/>
    </location>
</feature>
<dbReference type="Gene3D" id="2.60.40.1080">
    <property type="match status" value="2"/>
</dbReference>
<dbReference type="InterPro" id="IPR008964">
    <property type="entry name" value="Invasin/intimin_cell_adhesion"/>
</dbReference>
<accession>R7GT55</accession>
<feature type="domain" description="BIG2" evidence="1">
    <location>
        <begin position="613"/>
        <end position="690"/>
    </location>
</feature>
<dbReference type="SMART" id="SM00635">
    <property type="entry name" value="BID_2"/>
    <property type="match status" value="4"/>
</dbReference>
<organism evidence="2 3">
    <name type="scientific">Leyella stercorea CAG:629</name>
    <dbReference type="NCBI Taxonomy" id="1263103"/>
    <lineage>
        <taxon>Bacteria</taxon>
        <taxon>Pseudomonadati</taxon>
        <taxon>Bacteroidota</taxon>
        <taxon>Bacteroidia</taxon>
        <taxon>Bacteroidales</taxon>
        <taxon>Prevotellaceae</taxon>
        <taxon>Leyella</taxon>
    </lineage>
</organism>
<feature type="domain" description="BIG2" evidence="1">
    <location>
        <begin position="193"/>
        <end position="272"/>
    </location>
</feature>
<gene>
    <name evidence="2" type="ORF">BN741_00660</name>
</gene>
<sequence>MLTLLTIVCTVGMAQDETVWKSLSFPDDYKSNNKCNNYATTWIAKIGDDSWSVSNFNNNTWNNSWTYIKCGSKKNASVAAIVNDVAYTEAVTKVVVKIKTASSLDKVNSVRLIVASDKECNNVVETIDGSFGSNSTFTGDLTFNVTKPAKNLFYKFVIDIKKATNGIISISGVDYYISNSETSTPPTTTTFGAYSGKTFTFTNGTLEGFTAPTATATKSDDNTDLSNLIEYTSSDADIVAVDSKTGELTFTNTKFGKAAIIATLPKTDTYKTSTDSYFVENKDNHIATSLSFNGTDVTLTEGKTDAGADFTGYTATEANNIAGTITYAASGDAVATVNETTGAVTVTPSVYGTTTITATFTPADPTQYSGSTATYQITNQQKIDESTIVFDCSTYNQSLIGGAYDDNNNTPRQLKSVAGKDYTFTLTQCTFTNNSIQMKATKGKIVSPTFSSFPSGYKVVVTYTTNNTPQLYSAELTDAKAEVNKSLKTVSIELPSPTATFTIQSDTKYTQIKKIELSALIIKDNPALSFAEATVTKELVAGTIDLQALTKPEDLDASAITYTSSDDATAKVEGNTIRLYKTGEVTITATSAATDKYAAGTASYKLIISDSRKDAALAVKANPVKVKLGDDIYDLASNITCDNGLNSETFKYTSSDNSYTIVDNLIQISKIGTTTITAKFDGNDSYKPAEVSYTFEVEDPHTTDADFKFAAESYSADLAEATAGIVTFNAADVLQNPHSLNVTYTISPASANATIGETDGEALIEVSGTYTITATAAANDTYKETTATCTLNVTNGNETIITFIPQEDHGLGKDKDNNQGPDEMKKSFVTIASGNAWFNSDENAFCFYQAYQSWNNKTTISTTEGYITKIEFIGSSSKYSFKNLECDDTNFVAEDYYASWTGSAQSVTFTTTQQTHTTQIIVTVEVPKAKNYTLDETKTDNIIETYENANVTLQRTLSKDYWNTFCVPFALDAEQVAQYFGEGTQLRTYEGNCNNNIVYFATVDNIEAGKPYIMKPGNAVVQNPTFEGVSMVATGLDENGNPQAVGDASTVQMKGIYNQILLNTDKTELFLGDNDLFYYPIDDVDARTIGGLRAYFIVPQGTDIKKLRANLDGTPTSLDTIFDTEESNAPVYNLQGQCVGNTLRALKSGIYIQNGKKVVVK</sequence>
<reference evidence="2" key="1">
    <citation type="submission" date="2012-11" db="EMBL/GenBank/DDBJ databases">
        <title>Dependencies among metagenomic species, viruses, plasmids and units of genetic variation.</title>
        <authorList>
            <person name="Nielsen H.B."/>
            <person name="Almeida M."/>
            <person name="Juncker A.S."/>
            <person name="Rasmussen S."/>
            <person name="Li J."/>
            <person name="Sunagawa S."/>
            <person name="Plichta D."/>
            <person name="Gautier L."/>
            <person name="Le Chatelier E."/>
            <person name="Peletier E."/>
            <person name="Bonde I."/>
            <person name="Nielsen T."/>
            <person name="Manichanh C."/>
            <person name="Arumugam M."/>
            <person name="Batto J."/>
            <person name="Santos M.B.Q.D."/>
            <person name="Blom N."/>
            <person name="Borruel N."/>
            <person name="Burgdorf K.S."/>
            <person name="Boumezbeur F."/>
            <person name="Casellas F."/>
            <person name="Dore J."/>
            <person name="Guarner F."/>
            <person name="Hansen T."/>
            <person name="Hildebrand F."/>
            <person name="Kaas R.S."/>
            <person name="Kennedy S."/>
            <person name="Kristiansen K."/>
            <person name="Kultima J.R."/>
            <person name="Leonard P."/>
            <person name="Levenez F."/>
            <person name="Lund O."/>
            <person name="Moumen B."/>
            <person name="Le Paslier D."/>
            <person name="Pons N."/>
            <person name="Pedersen O."/>
            <person name="Prifti E."/>
            <person name="Qin J."/>
            <person name="Raes J."/>
            <person name="Tap J."/>
            <person name="Tims S."/>
            <person name="Ussery D.W."/>
            <person name="Yamada T."/>
            <person name="MetaHit consortium"/>
            <person name="Renault P."/>
            <person name="Sicheritz-Ponten T."/>
            <person name="Bork P."/>
            <person name="Wang J."/>
            <person name="Brunak S."/>
            <person name="Ehrlich S.D."/>
        </authorList>
    </citation>
    <scope>NUCLEOTIDE SEQUENCE [LARGE SCALE GENOMIC DNA]</scope>
</reference>
<dbReference type="STRING" id="1263103.BN741_00660"/>
<dbReference type="SUPFAM" id="SSF49373">
    <property type="entry name" value="Invasin/intimin cell-adhesion fragments"/>
    <property type="match status" value="1"/>
</dbReference>
<dbReference type="Proteomes" id="UP000018072">
    <property type="component" value="Unassembled WGS sequence"/>
</dbReference>
<feature type="domain" description="BIG2" evidence="1">
    <location>
        <begin position="286"/>
        <end position="367"/>
    </location>
</feature>
<evidence type="ECO:0000259" key="1">
    <source>
        <dbReference type="SMART" id="SM00635"/>
    </source>
</evidence>
<comment type="caution">
    <text evidence="2">The sequence shown here is derived from an EMBL/GenBank/DDBJ whole genome shotgun (WGS) entry which is preliminary data.</text>
</comment>
<dbReference type="InterPro" id="IPR003343">
    <property type="entry name" value="Big_2"/>
</dbReference>
<evidence type="ECO:0000313" key="2">
    <source>
        <dbReference type="EMBL" id="CDE30236.1"/>
    </source>
</evidence>
<proteinExistence type="predicted"/>